<dbReference type="EMBL" id="QURR01000024">
    <property type="protein sequence ID" value="RGE42378.1"/>
    <property type="molecule type" value="Genomic_DNA"/>
</dbReference>
<organism evidence="3 4">
    <name type="scientific">Comamonas testosteroni</name>
    <name type="common">Pseudomonas testosteroni</name>
    <dbReference type="NCBI Taxonomy" id="285"/>
    <lineage>
        <taxon>Bacteria</taxon>
        <taxon>Pseudomonadati</taxon>
        <taxon>Pseudomonadota</taxon>
        <taxon>Betaproteobacteria</taxon>
        <taxon>Burkholderiales</taxon>
        <taxon>Comamonadaceae</taxon>
        <taxon>Comamonas</taxon>
    </lineage>
</organism>
<dbReference type="PANTHER" id="PTHR43798:SF31">
    <property type="entry name" value="AB HYDROLASE SUPERFAMILY PROTEIN YCLE"/>
    <property type="match status" value="1"/>
</dbReference>
<evidence type="ECO:0000313" key="3">
    <source>
        <dbReference type="EMBL" id="RGE42378.1"/>
    </source>
</evidence>
<dbReference type="GO" id="GO:0016787">
    <property type="term" value="F:hydrolase activity"/>
    <property type="evidence" value="ECO:0007669"/>
    <property type="project" value="UniProtKB-KW"/>
</dbReference>
<dbReference type="Pfam" id="PF12697">
    <property type="entry name" value="Abhydrolase_6"/>
    <property type="match status" value="1"/>
</dbReference>
<reference evidence="3 4" key="1">
    <citation type="submission" date="2018-08" db="EMBL/GenBank/DDBJ databases">
        <title>Comamonas testosteroni strain SWCO2.</title>
        <authorList>
            <person name="Jiang N."/>
            <person name="Zhang X.Z."/>
        </authorList>
    </citation>
    <scope>NUCLEOTIDE SEQUENCE [LARGE SCALE GENOMIC DNA]</scope>
    <source>
        <strain evidence="3 4">SWCO2</strain>
    </source>
</reference>
<dbReference type="AlphaFoldDB" id="A0A373FE02"/>
<keyword evidence="4" id="KW-1185">Reference proteome</keyword>
<comment type="caution">
    <text evidence="3">The sequence shown here is derived from an EMBL/GenBank/DDBJ whole genome shotgun (WGS) entry which is preliminary data.</text>
</comment>
<evidence type="ECO:0000259" key="2">
    <source>
        <dbReference type="Pfam" id="PF12697"/>
    </source>
</evidence>
<feature type="domain" description="AB hydrolase-1" evidence="2">
    <location>
        <begin position="50"/>
        <end position="288"/>
    </location>
</feature>
<dbReference type="Proteomes" id="UP000261948">
    <property type="component" value="Unassembled WGS sequence"/>
</dbReference>
<dbReference type="SUPFAM" id="SSF53474">
    <property type="entry name" value="alpha/beta-Hydrolases"/>
    <property type="match status" value="1"/>
</dbReference>
<dbReference type="Gene3D" id="3.40.50.1820">
    <property type="entry name" value="alpha/beta hydrolase"/>
    <property type="match status" value="1"/>
</dbReference>
<name>A0A373FE02_COMTE</name>
<proteinExistence type="predicted"/>
<dbReference type="InterPro" id="IPR000073">
    <property type="entry name" value="AB_hydrolase_1"/>
</dbReference>
<dbReference type="PANTHER" id="PTHR43798">
    <property type="entry name" value="MONOACYLGLYCEROL LIPASE"/>
    <property type="match status" value="1"/>
</dbReference>
<dbReference type="PRINTS" id="PR00111">
    <property type="entry name" value="ABHYDROLASE"/>
</dbReference>
<dbReference type="OrthoDB" id="8562572at2"/>
<sequence length="294" mass="31859">MELPLPQSMAELQARAQVVHTRLSADAGSGQMVWHGWQPPAGVAPRGLPLVMLHGGSGSWTHWLRVIEPLTAAGYRLWIADLPGFGESDAVPGGMDVDTLIEPLAYGIEQLLGSAAAGPVCDLVGFSFGGMTAGLLAAAHPELAQRLVVVGAPAMGLTEGRVVKLKGWRHLPGREAQMQAHHHNIAELMLHDAALIDNETLALHALNVARDRLPRRRLSRTDILAQALHQVKVPVAAIYGRHDPLYVGKLDELHTLMKQQCVHGLLWQVIEDAGHWVQHEDPVRFCAALQQALS</sequence>
<evidence type="ECO:0000313" key="4">
    <source>
        <dbReference type="Proteomes" id="UP000261948"/>
    </source>
</evidence>
<dbReference type="InterPro" id="IPR050266">
    <property type="entry name" value="AB_hydrolase_sf"/>
</dbReference>
<protein>
    <submittedName>
        <fullName evidence="3">Alpha/beta fold hydrolase</fullName>
    </submittedName>
</protein>
<dbReference type="PRINTS" id="PR00412">
    <property type="entry name" value="EPOXHYDRLASE"/>
</dbReference>
<keyword evidence="1 3" id="KW-0378">Hydrolase</keyword>
<evidence type="ECO:0000256" key="1">
    <source>
        <dbReference type="ARBA" id="ARBA00022801"/>
    </source>
</evidence>
<dbReference type="InterPro" id="IPR000639">
    <property type="entry name" value="Epox_hydrolase-like"/>
</dbReference>
<dbReference type="GO" id="GO:0016020">
    <property type="term" value="C:membrane"/>
    <property type="evidence" value="ECO:0007669"/>
    <property type="project" value="TreeGrafter"/>
</dbReference>
<dbReference type="InterPro" id="IPR029058">
    <property type="entry name" value="AB_hydrolase_fold"/>
</dbReference>
<gene>
    <name evidence="3" type="ORF">DZC30_17060</name>
</gene>
<accession>A0A373FE02</accession>